<comment type="similarity">
    <text evidence="2 7">Belongs to the membrane-bound acyltransferase family.</text>
</comment>
<dbReference type="InterPro" id="IPR028362">
    <property type="entry name" value="AlgI"/>
</dbReference>
<feature type="transmembrane region" description="Helical" evidence="8">
    <location>
        <begin position="304"/>
        <end position="321"/>
    </location>
</feature>
<keyword evidence="7" id="KW-0808">Transferase</keyword>
<keyword evidence="6 7" id="KW-0472">Membrane</keyword>
<dbReference type="Pfam" id="PF03062">
    <property type="entry name" value="MBOAT"/>
    <property type="match status" value="1"/>
</dbReference>
<evidence type="ECO:0000256" key="5">
    <source>
        <dbReference type="ARBA" id="ARBA00022989"/>
    </source>
</evidence>
<evidence type="ECO:0000256" key="8">
    <source>
        <dbReference type="SAM" id="Phobius"/>
    </source>
</evidence>
<feature type="transmembrane region" description="Helical" evidence="8">
    <location>
        <begin position="224"/>
        <end position="245"/>
    </location>
</feature>
<reference evidence="10" key="1">
    <citation type="journal article" date="2019" name="Int. J. Syst. Evol. Microbiol.">
        <title>The Global Catalogue of Microorganisms (GCM) 10K type strain sequencing project: providing services to taxonomists for standard genome sequencing and annotation.</title>
        <authorList>
            <consortium name="The Broad Institute Genomics Platform"/>
            <consortium name="The Broad Institute Genome Sequencing Center for Infectious Disease"/>
            <person name="Wu L."/>
            <person name="Ma J."/>
        </authorList>
    </citation>
    <scope>NUCLEOTIDE SEQUENCE [LARGE SCALE GENOMIC DNA]</scope>
    <source>
        <strain evidence="10">CGMCC 4.7177</strain>
    </source>
</reference>
<dbReference type="Proteomes" id="UP001597218">
    <property type="component" value="Unassembled WGS sequence"/>
</dbReference>
<keyword evidence="4 8" id="KW-0812">Transmembrane</keyword>
<comment type="caution">
    <text evidence="9">The sequence shown here is derived from an EMBL/GenBank/DDBJ whole genome shotgun (WGS) entry which is preliminary data.</text>
</comment>
<comment type="subcellular location">
    <subcellularLocation>
        <location evidence="1">Cell membrane</location>
        <topology evidence="1">Multi-pass membrane protein</topology>
    </subcellularLocation>
</comment>
<dbReference type="InterPro" id="IPR051085">
    <property type="entry name" value="MB_O-acyltransferase"/>
</dbReference>
<keyword evidence="5 8" id="KW-1133">Transmembrane helix</keyword>
<dbReference type="InterPro" id="IPR004299">
    <property type="entry name" value="MBOAT_fam"/>
</dbReference>
<feature type="transmembrane region" description="Helical" evidence="8">
    <location>
        <begin position="6"/>
        <end position="22"/>
    </location>
</feature>
<name>A0ABW4SH34_9BACL</name>
<dbReference type="PIRSF" id="PIRSF016636">
    <property type="entry name" value="AlgI_DltB"/>
    <property type="match status" value="1"/>
</dbReference>
<evidence type="ECO:0000256" key="2">
    <source>
        <dbReference type="ARBA" id="ARBA00010323"/>
    </source>
</evidence>
<protein>
    <submittedName>
        <fullName evidence="9">MBOAT family O-acyltransferase</fullName>
    </submittedName>
</protein>
<evidence type="ECO:0000256" key="4">
    <source>
        <dbReference type="ARBA" id="ARBA00022692"/>
    </source>
</evidence>
<accession>A0ABW4SH34</accession>
<feature type="transmembrane region" description="Helical" evidence="8">
    <location>
        <begin position="190"/>
        <end position="212"/>
    </location>
</feature>
<feature type="transmembrane region" description="Helical" evidence="8">
    <location>
        <begin position="151"/>
        <end position="169"/>
    </location>
</feature>
<dbReference type="RefSeq" id="WP_381536971.1">
    <property type="nucleotide sequence ID" value="NZ_JBHUGI010000024.1"/>
</dbReference>
<dbReference type="PIRSF" id="PIRSF500217">
    <property type="entry name" value="AlgI"/>
    <property type="match status" value="1"/>
</dbReference>
<evidence type="ECO:0000256" key="7">
    <source>
        <dbReference type="PIRNR" id="PIRNR016636"/>
    </source>
</evidence>
<evidence type="ECO:0000313" key="10">
    <source>
        <dbReference type="Proteomes" id="UP001597218"/>
    </source>
</evidence>
<dbReference type="PANTHER" id="PTHR13285:SF18">
    <property type="entry name" value="PROTEIN-CYSTEINE N-PALMITOYLTRANSFERASE RASP"/>
    <property type="match status" value="1"/>
</dbReference>
<feature type="transmembrane region" description="Helical" evidence="8">
    <location>
        <begin position="358"/>
        <end position="374"/>
    </location>
</feature>
<proteinExistence type="inferred from homology"/>
<evidence type="ECO:0000256" key="3">
    <source>
        <dbReference type="ARBA" id="ARBA00022475"/>
    </source>
</evidence>
<evidence type="ECO:0000313" key="9">
    <source>
        <dbReference type="EMBL" id="MFD1928001.1"/>
    </source>
</evidence>
<feature type="transmembrane region" description="Helical" evidence="8">
    <location>
        <begin position="443"/>
        <end position="462"/>
    </location>
</feature>
<keyword evidence="7" id="KW-0012">Acyltransferase</keyword>
<organism evidence="9 10">
    <name type="scientific">Sporosarcina siberiensis</name>
    <dbReference type="NCBI Taxonomy" id="1365606"/>
    <lineage>
        <taxon>Bacteria</taxon>
        <taxon>Bacillati</taxon>
        <taxon>Bacillota</taxon>
        <taxon>Bacilli</taxon>
        <taxon>Bacillales</taxon>
        <taxon>Caryophanaceae</taxon>
        <taxon>Sporosarcina</taxon>
    </lineage>
</organism>
<dbReference type="EMBL" id="JBHUGI010000024">
    <property type="protein sequence ID" value="MFD1928001.1"/>
    <property type="molecule type" value="Genomic_DNA"/>
</dbReference>
<evidence type="ECO:0000256" key="6">
    <source>
        <dbReference type="ARBA" id="ARBA00023136"/>
    </source>
</evidence>
<keyword evidence="10" id="KW-1185">Reference proteome</keyword>
<keyword evidence="3 7" id="KW-1003">Cell membrane</keyword>
<feature type="transmembrane region" description="Helical" evidence="8">
    <location>
        <begin position="78"/>
        <end position="97"/>
    </location>
</feature>
<sequence length="474" mass="55463">MVFSSLTFIFFFLPFALLVYYISPKKMKNIVLLVVSLLFYAWGEPIYIFLMLFSATIDYFHGLLIFKYRISQKIKAKMALISSLIVNISILTFFKYADFLVDNLNNVLSMNIAPLDLPLPIGISFYTFQTMSYSIDVYRGHVKPQKNPITLALYVTLFPQLIAGPIVRYERIEKELQNRTWNAQQFSDGVRIFIIGLGKKVLIANTIGQLWFNIENQSINELTIFTAWLGIMAFAFQIFFDFSGYSDMAIGLGKMFGFNFPKNFNYPYISKSVTEFWRRWHISLGSWFRDYVYFPLGGSRKGKLITYRNLFIVWGITGLWHGASWNFILWGLYFGVIIAIEKAGLLKVLNKIHPFFQHFYLLFIVLISWVLFVFEDFSKGIQYAKVMFGISTNAFYDTQFFYYLYTNIILFLIAAIASTPVIKYVNLKVLTKLSDHIRIPIQKFVPLFFYIFILFLSTAYLVDDSFNPFLYFRF</sequence>
<dbReference type="PANTHER" id="PTHR13285">
    <property type="entry name" value="ACYLTRANSFERASE"/>
    <property type="match status" value="1"/>
</dbReference>
<gene>
    <name evidence="9" type="ORF">ACFSFY_08015</name>
</gene>
<feature type="transmembrane region" description="Helical" evidence="8">
    <location>
        <begin position="48"/>
        <end position="66"/>
    </location>
</feature>
<evidence type="ECO:0000256" key="1">
    <source>
        <dbReference type="ARBA" id="ARBA00004651"/>
    </source>
</evidence>
<feature type="transmembrane region" description="Helical" evidence="8">
    <location>
        <begin position="400"/>
        <end position="422"/>
    </location>
</feature>
<dbReference type="InterPro" id="IPR024194">
    <property type="entry name" value="Ac/AlaTfrase_AlgI/DltB"/>
</dbReference>